<organism evidence="1 2">
    <name type="scientific">Phakopsora pachyrhizi</name>
    <name type="common">Asian soybean rust disease fungus</name>
    <dbReference type="NCBI Taxonomy" id="170000"/>
    <lineage>
        <taxon>Eukaryota</taxon>
        <taxon>Fungi</taxon>
        <taxon>Dikarya</taxon>
        <taxon>Basidiomycota</taxon>
        <taxon>Pucciniomycotina</taxon>
        <taxon>Pucciniomycetes</taxon>
        <taxon>Pucciniales</taxon>
        <taxon>Phakopsoraceae</taxon>
        <taxon>Phakopsora</taxon>
    </lineage>
</organism>
<evidence type="ECO:0000313" key="2">
    <source>
        <dbReference type="Proteomes" id="UP001153365"/>
    </source>
</evidence>
<accession>A0AAV0BLM1</accession>
<comment type="caution">
    <text evidence="1">The sequence shown here is derived from an EMBL/GenBank/DDBJ whole genome shotgun (WGS) entry which is preliminary data.</text>
</comment>
<dbReference type="Proteomes" id="UP001153365">
    <property type="component" value="Unassembled WGS sequence"/>
</dbReference>
<dbReference type="AlphaFoldDB" id="A0AAV0BLM1"/>
<dbReference type="EMBL" id="CALTRL010005963">
    <property type="protein sequence ID" value="CAH7688202.1"/>
    <property type="molecule type" value="Genomic_DNA"/>
</dbReference>
<reference evidence="1" key="1">
    <citation type="submission" date="2022-06" db="EMBL/GenBank/DDBJ databases">
        <authorList>
            <consortium name="SYNGENTA / RWTH Aachen University"/>
        </authorList>
    </citation>
    <scope>NUCLEOTIDE SEQUENCE</scope>
</reference>
<gene>
    <name evidence="1" type="ORF">PPACK8108_LOCUS23134</name>
</gene>
<evidence type="ECO:0000313" key="1">
    <source>
        <dbReference type="EMBL" id="CAH7688202.1"/>
    </source>
</evidence>
<keyword evidence="2" id="KW-1185">Reference proteome</keyword>
<protein>
    <submittedName>
        <fullName evidence="1">Uncharacterized protein</fullName>
    </submittedName>
</protein>
<proteinExistence type="predicted"/>
<name>A0AAV0BLM1_PHAPC</name>
<sequence>MTTKIGLGDLESTDQRGRVGAAEDIELIDRMRNPQQSLRRNSIRRPFQRRKRRKYLAGVGDSLAPVVIRACHILELIYKKILPLDMTVKKNHLNVDEIKPDVYSFLGVNQSRVLICKDTINQKLKAESRGALKDSRTMTRGSRKMSASRLQINISKTELQPTQTKHKKVLSILSEGA</sequence>